<dbReference type="PANTHER" id="PTHR38032">
    <property type="entry name" value="POLYMERASE-RELATED"/>
    <property type="match status" value="1"/>
</dbReference>
<evidence type="ECO:0000259" key="2">
    <source>
        <dbReference type="Pfam" id="PF20250"/>
    </source>
</evidence>
<dbReference type="PANTHER" id="PTHR38032:SF1">
    <property type="entry name" value="RNA-BINDING PROTEIN KHPB N-TERMINAL DOMAIN-CONTAINING PROTEIN"/>
    <property type="match status" value="1"/>
</dbReference>
<dbReference type="Pfam" id="PF03961">
    <property type="entry name" value="FapA"/>
    <property type="match status" value="1"/>
</dbReference>
<proteinExistence type="predicted"/>
<evidence type="ECO:0000256" key="1">
    <source>
        <dbReference type="SAM" id="MobiDB-lite"/>
    </source>
</evidence>
<keyword evidence="4" id="KW-1185">Reference proteome</keyword>
<dbReference type="AlphaFoldDB" id="A0A1S6IWT6"/>
<feature type="compositionally biased region" description="Polar residues" evidence="1">
    <location>
        <begin position="12"/>
        <end position="24"/>
    </location>
</feature>
<evidence type="ECO:0000313" key="3">
    <source>
        <dbReference type="EMBL" id="AQS59236.1"/>
    </source>
</evidence>
<reference evidence="3 4" key="1">
    <citation type="journal article" date="2016" name="Int. J. Syst. Evol. Microbiol.">
        <title>Desulfotomaculum ferrireducens sp. nov., a moderately thermophilic sulfate-reducing and dissimilatory Fe(III)-reducing bacterium isolated from compost.</title>
        <authorList>
            <person name="Yang G."/>
            <person name="Guo J."/>
            <person name="Zhuang L."/>
            <person name="Yuan Y."/>
            <person name="Zhou S."/>
        </authorList>
    </citation>
    <scope>NUCLEOTIDE SEQUENCE [LARGE SCALE GENOMIC DNA]</scope>
    <source>
        <strain evidence="3 4">GSS09</strain>
    </source>
</reference>
<dbReference type="STRING" id="1833852.B0537_09175"/>
<gene>
    <name evidence="3" type="ORF">B0537_09175</name>
</gene>
<dbReference type="OrthoDB" id="9816426at2"/>
<accession>A0A1S6IWT6</accession>
<dbReference type="RefSeq" id="WP_077714306.1">
    <property type="nucleotide sequence ID" value="NZ_CP019698.1"/>
</dbReference>
<dbReference type="InterPro" id="IPR046865">
    <property type="entry name" value="FapA_b_solenoid"/>
</dbReference>
<organism evidence="3 4">
    <name type="scientific">Desulforamulus ferrireducens</name>
    <dbReference type="NCBI Taxonomy" id="1833852"/>
    <lineage>
        <taxon>Bacteria</taxon>
        <taxon>Bacillati</taxon>
        <taxon>Bacillota</taxon>
        <taxon>Clostridia</taxon>
        <taxon>Eubacteriales</taxon>
        <taxon>Peptococcaceae</taxon>
        <taxon>Desulforamulus</taxon>
    </lineage>
</organism>
<dbReference type="KEGG" id="dfg:B0537_09175"/>
<feature type="region of interest" description="Disordered" evidence="1">
    <location>
        <begin position="1"/>
        <end position="26"/>
    </location>
</feature>
<dbReference type="Proteomes" id="UP000189464">
    <property type="component" value="Chromosome"/>
</dbReference>
<protein>
    <recommendedName>
        <fullName evidence="2">Flagellar Assembly Protein A N-terminal region domain-containing protein</fullName>
    </recommendedName>
</protein>
<sequence>MCADNINRDLSPPNSQQVSAPSTTTEKKGMVWVSNGKIFVENPTGNAPKASIIPCPEISVLVNGSPITTKTELAQEDTIEILSNSYSEAGYLKVLVSPDKMNAIIEIKNEFLNTFELIDCPPAHVLTLKAKRKRELVFNYTKEALIELLHSNKVTYGIDFTALEDLIRNPQDGMCLVAKGLPPGESTDDYIDLIFEHKTNLPLDNYNGKVSFKEMSNIHSVTSGETLAQKTLGQIGTPGINVFNQPCLAREPKRIELIAGPGVEITDDGTRVIASIDGLPKVKKSSSSMVFTVEPVLTINGDVTVKTGNIRFKGDVNILGSVENDMSVSATGNITIHNLITKCTIIAGGDVTVNGNIVNSEVVSGGFIVLCNTLKPLLVDLLKIMEDLYISASLMLERLPANSHINFGNILVLLIEKKFLSFPSILERTSKKLKTLDLKLLGNYENTLEKTITSLTGINILNYKEPAAFQQTLHELNKFFYFVDSLINKRSMVNVKVALNSVIRSSGDVIVSSGLFNTHIIAEGSVKVDGIVRGGIIEAKDDVTIKQIGSEMGTKSLVMVTPDKKIKLERALDGVTVQVGKMSRILDRPMQNIEVSLDEEGYLQIK</sequence>
<evidence type="ECO:0000313" key="4">
    <source>
        <dbReference type="Proteomes" id="UP000189464"/>
    </source>
</evidence>
<dbReference type="EMBL" id="CP019698">
    <property type="protein sequence ID" value="AQS59236.1"/>
    <property type="molecule type" value="Genomic_DNA"/>
</dbReference>
<feature type="domain" description="Flagellar Assembly Protein A N-terminal region" evidence="2">
    <location>
        <begin position="93"/>
        <end position="284"/>
    </location>
</feature>
<dbReference type="InterPro" id="IPR005646">
    <property type="entry name" value="FapA"/>
</dbReference>
<dbReference type="InterPro" id="IPR046866">
    <property type="entry name" value="FapA_N"/>
</dbReference>
<dbReference type="Pfam" id="PF20250">
    <property type="entry name" value="FapA_N"/>
    <property type="match status" value="1"/>
</dbReference>
<name>A0A1S6IWT6_9FIRM</name>